<sequence length="287" mass="32058">MISNNNNNNNNNNTVWYITGASSGVGLALSQELINQGYNVAGTSRKLANIKDKINNDRFLPLEVDLIDENSVIQSLKKTVEKFGKLDVVVNNAAQVIIGAFEEFTDKELRESFDSNYFGPSNVIRNALVYLRPQGHGLIYNISSIGGYAGYPFWGSYGPTKFSLSGLSEVLHNELKPFGIQVVSLNLGMTRTPIHNVILFSKNEIPIYKSREAIEKYYKFTESYPYTDPSKLAVLLIQLSKESDLPSNIFVGEDSNQRAKEKIALVNESINKYEKRAGTDILESKKV</sequence>
<dbReference type="STRING" id="361077.A0A151Z5U7"/>
<comment type="caution">
    <text evidence="4">The sequence shown here is derived from an EMBL/GenBank/DDBJ whole genome shotgun (WGS) entry which is preliminary data.</text>
</comment>
<keyword evidence="5" id="KW-1185">Reference proteome</keyword>
<comment type="similarity">
    <text evidence="1 3">Belongs to the short-chain dehydrogenases/reductases (SDR) family.</text>
</comment>
<dbReference type="GO" id="GO:0016491">
    <property type="term" value="F:oxidoreductase activity"/>
    <property type="evidence" value="ECO:0007669"/>
    <property type="project" value="UniProtKB-KW"/>
</dbReference>
<proteinExistence type="inferred from homology"/>
<evidence type="ECO:0000313" key="5">
    <source>
        <dbReference type="Proteomes" id="UP000076078"/>
    </source>
</evidence>
<evidence type="ECO:0000256" key="1">
    <source>
        <dbReference type="ARBA" id="ARBA00006484"/>
    </source>
</evidence>
<dbReference type="PRINTS" id="PR00080">
    <property type="entry name" value="SDRFAMILY"/>
</dbReference>
<dbReference type="OMA" id="CWPLAKK"/>
<accession>A0A151Z5U7</accession>
<dbReference type="PANTHER" id="PTHR43976">
    <property type="entry name" value="SHORT CHAIN DEHYDROGENASE"/>
    <property type="match status" value="1"/>
</dbReference>
<evidence type="ECO:0000256" key="3">
    <source>
        <dbReference type="RuleBase" id="RU000363"/>
    </source>
</evidence>
<dbReference type="Gene3D" id="3.40.50.720">
    <property type="entry name" value="NAD(P)-binding Rossmann-like Domain"/>
    <property type="match status" value="1"/>
</dbReference>
<reference evidence="4 5" key="1">
    <citation type="submission" date="2015-12" db="EMBL/GenBank/DDBJ databases">
        <title>Dictyostelia acquired genes for synthesis and detection of signals that induce cell-type specialization by lateral gene transfer from prokaryotes.</title>
        <authorList>
            <person name="Gloeckner G."/>
            <person name="Schaap P."/>
        </authorList>
    </citation>
    <scope>NUCLEOTIDE SEQUENCE [LARGE SCALE GENOMIC DNA]</scope>
    <source>
        <strain evidence="4 5">TK</strain>
    </source>
</reference>
<dbReference type="SUPFAM" id="SSF51735">
    <property type="entry name" value="NAD(P)-binding Rossmann-fold domains"/>
    <property type="match status" value="1"/>
</dbReference>
<keyword evidence="2" id="KW-0560">Oxidoreductase</keyword>
<evidence type="ECO:0000256" key="2">
    <source>
        <dbReference type="ARBA" id="ARBA00023002"/>
    </source>
</evidence>
<dbReference type="InParanoid" id="A0A151Z5U7"/>
<dbReference type="PRINTS" id="PR00081">
    <property type="entry name" value="GDHRDH"/>
</dbReference>
<gene>
    <name evidence="4" type="ORF">DLAC_09994</name>
</gene>
<name>A0A151Z5U7_TIELA</name>
<dbReference type="Pfam" id="PF00106">
    <property type="entry name" value="adh_short"/>
    <property type="match status" value="1"/>
</dbReference>
<dbReference type="OrthoDB" id="13950at2759"/>
<dbReference type="CDD" id="cd05374">
    <property type="entry name" value="17beta-HSD-like_SDR_c"/>
    <property type="match status" value="1"/>
</dbReference>
<dbReference type="InterPro" id="IPR051911">
    <property type="entry name" value="SDR_oxidoreductase"/>
</dbReference>
<dbReference type="AlphaFoldDB" id="A0A151Z5U7"/>
<evidence type="ECO:0000313" key="4">
    <source>
        <dbReference type="EMBL" id="KYQ89332.1"/>
    </source>
</evidence>
<dbReference type="InterPro" id="IPR036291">
    <property type="entry name" value="NAD(P)-bd_dom_sf"/>
</dbReference>
<dbReference type="Proteomes" id="UP000076078">
    <property type="component" value="Unassembled WGS sequence"/>
</dbReference>
<organism evidence="4 5">
    <name type="scientific">Tieghemostelium lacteum</name>
    <name type="common">Slime mold</name>
    <name type="synonym">Dictyostelium lacteum</name>
    <dbReference type="NCBI Taxonomy" id="361077"/>
    <lineage>
        <taxon>Eukaryota</taxon>
        <taxon>Amoebozoa</taxon>
        <taxon>Evosea</taxon>
        <taxon>Eumycetozoa</taxon>
        <taxon>Dictyostelia</taxon>
        <taxon>Dictyosteliales</taxon>
        <taxon>Raperosteliaceae</taxon>
        <taxon>Tieghemostelium</taxon>
    </lineage>
</organism>
<protein>
    <submittedName>
        <fullName evidence="4">Short-chain dehydrogenase/reductase (SDR) family protein</fullName>
    </submittedName>
</protein>
<dbReference type="PANTHER" id="PTHR43976:SF16">
    <property type="entry name" value="SHORT-CHAIN DEHYDROGENASE_REDUCTASE FAMILY PROTEIN"/>
    <property type="match status" value="1"/>
</dbReference>
<dbReference type="InterPro" id="IPR002347">
    <property type="entry name" value="SDR_fam"/>
</dbReference>
<dbReference type="EMBL" id="LODT01000041">
    <property type="protein sequence ID" value="KYQ89332.1"/>
    <property type="molecule type" value="Genomic_DNA"/>
</dbReference>